<name>A0A3S5BBM5_9PLAT</name>
<dbReference type="EMBL" id="CAAALY010037936">
    <property type="protein sequence ID" value="VEL18647.1"/>
    <property type="molecule type" value="Genomic_DNA"/>
</dbReference>
<sequence length="98" mass="10695">MGKIVCDFTGQSTTRPAEKSCALSHSSTSIMAKSWLVIPSLKKKMGKPGITRSTCGYSMQQRVSGAFHAVFVQLSYLYRKETTCASLGNQSKQCYAFG</sequence>
<comment type="caution">
    <text evidence="1">The sequence shown here is derived from an EMBL/GenBank/DDBJ whole genome shotgun (WGS) entry which is preliminary data.</text>
</comment>
<reference evidence="1" key="1">
    <citation type="submission" date="2018-11" db="EMBL/GenBank/DDBJ databases">
        <authorList>
            <consortium name="Pathogen Informatics"/>
        </authorList>
    </citation>
    <scope>NUCLEOTIDE SEQUENCE</scope>
</reference>
<gene>
    <name evidence="1" type="ORF">PXEA_LOCUS12087</name>
</gene>
<protein>
    <submittedName>
        <fullName evidence="1">Uncharacterized protein</fullName>
    </submittedName>
</protein>
<evidence type="ECO:0000313" key="2">
    <source>
        <dbReference type="Proteomes" id="UP000784294"/>
    </source>
</evidence>
<proteinExistence type="predicted"/>
<accession>A0A3S5BBM5</accession>
<dbReference type="AlphaFoldDB" id="A0A3S5BBM5"/>
<evidence type="ECO:0000313" key="1">
    <source>
        <dbReference type="EMBL" id="VEL18647.1"/>
    </source>
</evidence>
<organism evidence="1 2">
    <name type="scientific">Protopolystoma xenopodis</name>
    <dbReference type="NCBI Taxonomy" id="117903"/>
    <lineage>
        <taxon>Eukaryota</taxon>
        <taxon>Metazoa</taxon>
        <taxon>Spiralia</taxon>
        <taxon>Lophotrochozoa</taxon>
        <taxon>Platyhelminthes</taxon>
        <taxon>Monogenea</taxon>
        <taxon>Polyopisthocotylea</taxon>
        <taxon>Polystomatidea</taxon>
        <taxon>Polystomatidae</taxon>
        <taxon>Protopolystoma</taxon>
    </lineage>
</organism>
<keyword evidence="2" id="KW-1185">Reference proteome</keyword>
<dbReference type="Proteomes" id="UP000784294">
    <property type="component" value="Unassembled WGS sequence"/>
</dbReference>